<sequence length="75" mass="8299">MAATDRRLAPLPVATTQRHFIALLELLSSKDEDQSHGEQLHKEALQQQPEAAVRQQENKKKVRILAVSALTTTAA</sequence>
<dbReference type="EMBL" id="JADGJQ010000001">
    <property type="protein sequence ID" value="KAJ3185387.1"/>
    <property type="molecule type" value="Genomic_DNA"/>
</dbReference>
<dbReference type="Proteomes" id="UP001212152">
    <property type="component" value="Unassembled WGS sequence"/>
</dbReference>
<name>A0AAD5TTS2_9FUNG</name>
<protein>
    <submittedName>
        <fullName evidence="1">Uncharacterized protein</fullName>
    </submittedName>
</protein>
<evidence type="ECO:0000313" key="1">
    <source>
        <dbReference type="EMBL" id="KAJ3185387.1"/>
    </source>
</evidence>
<dbReference type="AlphaFoldDB" id="A0AAD5TTS2"/>
<proteinExistence type="predicted"/>
<accession>A0AAD5TTS2</accession>
<organism evidence="1 2">
    <name type="scientific">Geranomyces variabilis</name>
    <dbReference type="NCBI Taxonomy" id="109894"/>
    <lineage>
        <taxon>Eukaryota</taxon>
        <taxon>Fungi</taxon>
        <taxon>Fungi incertae sedis</taxon>
        <taxon>Chytridiomycota</taxon>
        <taxon>Chytridiomycota incertae sedis</taxon>
        <taxon>Chytridiomycetes</taxon>
        <taxon>Spizellomycetales</taxon>
        <taxon>Powellomycetaceae</taxon>
        <taxon>Geranomyces</taxon>
    </lineage>
</organism>
<reference evidence="1" key="1">
    <citation type="submission" date="2020-05" db="EMBL/GenBank/DDBJ databases">
        <title>Phylogenomic resolution of chytrid fungi.</title>
        <authorList>
            <person name="Stajich J.E."/>
            <person name="Amses K."/>
            <person name="Simmons R."/>
            <person name="Seto K."/>
            <person name="Myers J."/>
            <person name="Bonds A."/>
            <person name="Quandt C.A."/>
            <person name="Barry K."/>
            <person name="Liu P."/>
            <person name="Grigoriev I."/>
            <person name="Longcore J.E."/>
            <person name="James T.Y."/>
        </authorList>
    </citation>
    <scope>NUCLEOTIDE SEQUENCE</scope>
    <source>
        <strain evidence="1">JEL0379</strain>
    </source>
</reference>
<comment type="caution">
    <text evidence="1">The sequence shown here is derived from an EMBL/GenBank/DDBJ whole genome shotgun (WGS) entry which is preliminary data.</text>
</comment>
<evidence type="ECO:0000313" key="2">
    <source>
        <dbReference type="Proteomes" id="UP001212152"/>
    </source>
</evidence>
<gene>
    <name evidence="1" type="ORF">HDU87_000004</name>
</gene>
<keyword evidence="2" id="KW-1185">Reference proteome</keyword>